<keyword evidence="2" id="KW-0678">Repressor</keyword>
<keyword evidence="8" id="KW-1185">Reference proteome</keyword>
<proteinExistence type="inferred from homology"/>
<dbReference type="EMBL" id="CP113864">
    <property type="protein sequence ID" value="WAM32085.1"/>
    <property type="molecule type" value="Genomic_DNA"/>
</dbReference>
<evidence type="ECO:0000256" key="4">
    <source>
        <dbReference type="ARBA" id="ARBA00023015"/>
    </source>
</evidence>
<protein>
    <submittedName>
        <fullName evidence="7">Transcriptional repressor</fullName>
    </submittedName>
</protein>
<dbReference type="InterPro" id="IPR036390">
    <property type="entry name" value="WH_DNA-bd_sf"/>
</dbReference>
<dbReference type="InterPro" id="IPR036388">
    <property type="entry name" value="WH-like_DNA-bd_sf"/>
</dbReference>
<dbReference type="InterPro" id="IPR043135">
    <property type="entry name" value="Fur_C"/>
</dbReference>
<gene>
    <name evidence="7" type="ORF">OTJ99_000590</name>
</gene>
<dbReference type="SUPFAM" id="SSF46785">
    <property type="entry name" value="Winged helix' DNA-binding domain"/>
    <property type="match status" value="1"/>
</dbReference>
<comment type="similarity">
    <text evidence="1">Belongs to the Fur family.</text>
</comment>
<evidence type="ECO:0000256" key="5">
    <source>
        <dbReference type="ARBA" id="ARBA00023125"/>
    </source>
</evidence>
<dbReference type="Proteomes" id="UP001164745">
    <property type="component" value="Chromosome"/>
</dbReference>
<keyword evidence="4" id="KW-0805">Transcription regulation</keyword>
<dbReference type="Gene3D" id="1.10.10.10">
    <property type="entry name" value="Winged helix-like DNA-binding domain superfamily/Winged helix DNA-binding domain"/>
    <property type="match status" value="1"/>
</dbReference>
<evidence type="ECO:0000256" key="1">
    <source>
        <dbReference type="ARBA" id="ARBA00007957"/>
    </source>
</evidence>
<dbReference type="CDD" id="cd07153">
    <property type="entry name" value="Fur_like"/>
    <property type="match status" value="1"/>
</dbReference>
<keyword evidence="5" id="KW-0238">DNA-binding</keyword>
<dbReference type="PANTHER" id="PTHR33202">
    <property type="entry name" value="ZINC UPTAKE REGULATION PROTEIN"/>
    <property type="match status" value="1"/>
</dbReference>
<accession>A0ABY7BK10</accession>
<reference evidence="7" key="1">
    <citation type="submission" date="2022-12" db="EMBL/GenBank/DDBJ databases">
        <authorList>
            <person name="Bing R.G."/>
            <person name="Willard D.J."/>
            <person name="Manesh M.J.H."/>
            <person name="Laemthong T."/>
            <person name="Crosby J.R."/>
            <person name="Kelly R.M."/>
        </authorList>
    </citation>
    <scope>NUCLEOTIDE SEQUENCE</scope>
    <source>
        <strain evidence="7">DSM 8991</strain>
    </source>
</reference>
<evidence type="ECO:0000256" key="6">
    <source>
        <dbReference type="ARBA" id="ARBA00023163"/>
    </source>
</evidence>
<dbReference type="Gene3D" id="3.30.1490.190">
    <property type="match status" value="1"/>
</dbReference>
<evidence type="ECO:0000313" key="8">
    <source>
        <dbReference type="Proteomes" id="UP001164745"/>
    </source>
</evidence>
<keyword evidence="6" id="KW-0804">Transcription</keyword>
<evidence type="ECO:0000256" key="2">
    <source>
        <dbReference type="ARBA" id="ARBA00022491"/>
    </source>
</evidence>
<name>A0ABY7BK10_9FIRM</name>
<dbReference type="PANTHER" id="PTHR33202:SF8">
    <property type="entry name" value="PEROXIDE-RESPONSIVE REPRESSOR PERR"/>
    <property type="match status" value="1"/>
</dbReference>
<dbReference type="RefSeq" id="WP_045165310.1">
    <property type="nucleotide sequence ID" value="NZ_CP113864.1"/>
</dbReference>
<organism evidence="7 8">
    <name type="scientific">Caldicellulosiruptor naganoensis</name>
    <dbReference type="NCBI Taxonomy" id="29324"/>
    <lineage>
        <taxon>Bacteria</taxon>
        <taxon>Bacillati</taxon>
        <taxon>Bacillota</taxon>
        <taxon>Bacillota incertae sedis</taxon>
        <taxon>Caldicellulosiruptorales</taxon>
        <taxon>Caldicellulosiruptoraceae</taxon>
        <taxon>Caldicellulosiruptor</taxon>
    </lineage>
</organism>
<dbReference type="InterPro" id="IPR002481">
    <property type="entry name" value="FUR"/>
</dbReference>
<evidence type="ECO:0000256" key="3">
    <source>
        <dbReference type="ARBA" id="ARBA00022833"/>
    </source>
</evidence>
<keyword evidence="3" id="KW-0862">Zinc</keyword>
<dbReference type="Pfam" id="PF01475">
    <property type="entry name" value="FUR"/>
    <property type="match status" value="1"/>
</dbReference>
<sequence>MSENNIKTLLNSHNLKATWQRVEIFKVLQNSNECLSADQIYQKLSSNNINIDLATVYRVLDLFAEKGIAQKSIINRKCFFELKKIDHCHYFVCIKCHQKSNIVDCKINLIEEELSKKNFKVLSHNLEVYGICNKCYGGDKR</sequence>
<evidence type="ECO:0000313" key="7">
    <source>
        <dbReference type="EMBL" id="WAM32085.1"/>
    </source>
</evidence>